<feature type="chain" id="PRO_5035247824" evidence="2">
    <location>
        <begin position="35"/>
        <end position="330"/>
    </location>
</feature>
<feature type="compositionally biased region" description="Low complexity" evidence="1">
    <location>
        <begin position="41"/>
        <end position="56"/>
    </location>
</feature>
<keyword evidence="2" id="KW-0732">Signal</keyword>
<evidence type="ECO:0000313" key="4">
    <source>
        <dbReference type="Proteomes" id="UP000659904"/>
    </source>
</evidence>
<keyword evidence="4" id="KW-1185">Reference proteome</keyword>
<feature type="signal peptide" evidence="2">
    <location>
        <begin position="1"/>
        <end position="34"/>
    </location>
</feature>
<proteinExistence type="predicted"/>
<name>A0A8J3K518_9ACTN</name>
<dbReference type="EMBL" id="BONH01000005">
    <property type="protein sequence ID" value="GIF96557.1"/>
    <property type="molecule type" value="Genomic_DNA"/>
</dbReference>
<accession>A0A8J3K518</accession>
<evidence type="ECO:0000256" key="2">
    <source>
        <dbReference type="SAM" id="SignalP"/>
    </source>
</evidence>
<sequence>MHTHHARPQRTSRGTLAAVALAVTITLTPAAAQASPDTTDPGPAATVLPPAATAEPSPCPPLHRFRQRDFGDSADLDNVHQPLRPGTEITLQAVANDGGALLPHVVVITATDLVKKIDGVWTRVLWQQDWRDGTAVESALIFQAQDRQGDVWQLGEYPELVENELPAGAPGAWIAGVAGARAGVVVPGDPDGDEPPYLRAEAPGIGLLRCGYVVDTAADAVCAPAICYDDVLIVEEFSPLLAPPVRHAYAPGIGLIAAAQANSDGETLFLSGKRGLSIAERLTVDWEAVQLEDRAYETSEVYADTSPMRFHAGDGDAEAVRQLMADRLRH</sequence>
<dbReference type="AlphaFoldDB" id="A0A8J3K518"/>
<feature type="region of interest" description="Disordered" evidence="1">
    <location>
        <begin position="32"/>
        <end position="68"/>
    </location>
</feature>
<protein>
    <submittedName>
        <fullName evidence="3">Uncharacterized protein</fullName>
    </submittedName>
</protein>
<evidence type="ECO:0000256" key="1">
    <source>
        <dbReference type="SAM" id="MobiDB-lite"/>
    </source>
</evidence>
<organism evidence="3 4">
    <name type="scientific">Catellatospora citrea</name>
    <dbReference type="NCBI Taxonomy" id="53366"/>
    <lineage>
        <taxon>Bacteria</taxon>
        <taxon>Bacillati</taxon>
        <taxon>Actinomycetota</taxon>
        <taxon>Actinomycetes</taxon>
        <taxon>Micromonosporales</taxon>
        <taxon>Micromonosporaceae</taxon>
        <taxon>Catellatospora</taxon>
    </lineage>
</organism>
<dbReference type="RefSeq" id="WP_120319520.1">
    <property type="nucleotide sequence ID" value="NZ_BONH01000005.1"/>
</dbReference>
<comment type="caution">
    <text evidence="3">The sequence shown here is derived from an EMBL/GenBank/DDBJ whole genome shotgun (WGS) entry which is preliminary data.</text>
</comment>
<dbReference type="Proteomes" id="UP000659904">
    <property type="component" value="Unassembled WGS sequence"/>
</dbReference>
<gene>
    <name evidence="3" type="ORF">Cci01nite_16510</name>
</gene>
<evidence type="ECO:0000313" key="3">
    <source>
        <dbReference type="EMBL" id="GIF96557.1"/>
    </source>
</evidence>
<reference evidence="3 4" key="1">
    <citation type="submission" date="2021-01" db="EMBL/GenBank/DDBJ databases">
        <title>Whole genome shotgun sequence of Catellatospora citrea NBRC 14495.</title>
        <authorList>
            <person name="Komaki H."/>
            <person name="Tamura T."/>
        </authorList>
    </citation>
    <scope>NUCLEOTIDE SEQUENCE [LARGE SCALE GENOMIC DNA]</scope>
    <source>
        <strain evidence="3 4">NBRC 14495</strain>
    </source>
</reference>